<dbReference type="InterPro" id="IPR002639">
    <property type="entry name" value="UreF"/>
</dbReference>
<sequence length="231" mass="24666">MTTEPVSSGNYLVLQAWFSPAFPIGSFSFSHGLEWAVEAGDITDRESAEAWIGDLLCHGSGMNDAILLAHACRAEAARDGDCLRDVAELAAAFQPGRERLLESQVQGRAFLDAIMAAWPPPQPLLLTQVWDGPLAYAVTVGASAAAHHLALPPTLEAYLSAFVANLVSATIRLSALGQSDGQRIIAALLPLVRDTASRAKIASLDELGGSCLRADLASLRHETQYTRLFRS</sequence>
<comment type="subcellular location">
    <subcellularLocation>
        <location evidence="3">Cytoplasm</location>
    </subcellularLocation>
</comment>
<dbReference type="Pfam" id="PF01730">
    <property type="entry name" value="UreF"/>
    <property type="match status" value="1"/>
</dbReference>
<comment type="similarity">
    <text evidence="3">Belongs to the UreF family.</text>
</comment>
<accession>A0A1W9HXC8</accession>
<dbReference type="Proteomes" id="UP000192872">
    <property type="component" value="Unassembled WGS sequence"/>
</dbReference>
<evidence type="ECO:0000256" key="2">
    <source>
        <dbReference type="ARBA" id="ARBA00023186"/>
    </source>
</evidence>
<comment type="function">
    <text evidence="3">Required for maturation of urease via the functional incorporation of the urease nickel metallocenter.</text>
</comment>
<keyword evidence="3" id="KW-0963">Cytoplasm</keyword>
<dbReference type="Gene3D" id="1.10.4190.10">
    <property type="entry name" value="Urease accessory protein UreF"/>
    <property type="match status" value="1"/>
</dbReference>
<gene>
    <name evidence="3" type="primary">ureF</name>
    <name evidence="4" type="ORF">A4S15_09140</name>
</gene>
<dbReference type="PANTHER" id="PTHR33620">
    <property type="entry name" value="UREASE ACCESSORY PROTEIN F"/>
    <property type="match status" value="1"/>
</dbReference>
<dbReference type="RefSeq" id="WP_376800577.1">
    <property type="nucleotide sequence ID" value="NZ_DBNB01000026.1"/>
</dbReference>
<dbReference type="GO" id="GO:0016151">
    <property type="term" value="F:nickel cation binding"/>
    <property type="evidence" value="ECO:0007669"/>
    <property type="project" value="UniProtKB-UniRule"/>
</dbReference>
<keyword evidence="1 3" id="KW-0996">Nickel insertion</keyword>
<dbReference type="STRING" id="1827387.A4S15_09140"/>
<evidence type="ECO:0000256" key="3">
    <source>
        <dbReference type="HAMAP-Rule" id="MF_01385"/>
    </source>
</evidence>
<name>A0A1W9HXC8_9HYPH</name>
<keyword evidence="2 3" id="KW-0143">Chaperone</keyword>
<comment type="subunit">
    <text evidence="3">UreD, UreF and UreG form a complex that acts as a GTP-hydrolysis-dependent molecular chaperone, activating the urease apoprotein by helping to assemble the nickel containing metallocenter of UreC. The UreE protein probably delivers the nickel.</text>
</comment>
<dbReference type="GO" id="GO:0005737">
    <property type="term" value="C:cytoplasm"/>
    <property type="evidence" value="ECO:0007669"/>
    <property type="project" value="UniProtKB-SubCell"/>
</dbReference>
<evidence type="ECO:0000313" key="5">
    <source>
        <dbReference type="Proteomes" id="UP000192872"/>
    </source>
</evidence>
<comment type="caution">
    <text evidence="4">The sequence shown here is derived from an EMBL/GenBank/DDBJ whole genome shotgun (WGS) entry which is preliminary data.</text>
</comment>
<dbReference type="InterPro" id="IPR038277">
    <property type="entry name" value="UreF_sf"/>
</dbReference>
<reference evidence="4 5" key="1">
    <citation type="journal article" date="2017" name="Water Res.">
        <title>Comammox in drinking water systems.</title>
        <authorList>
            <person name="Wang Y."/>
            <person name="Ma L."/>
            <person name="Mao Y."/>
            <person name="Jiang X."/>
            <person name="Xia Y."/>
            <person name="Yu K."/>
            <person name="Li B."/>
            <person name="Zhang T."/>
        </authorList>
    </citation>
    <scope>NUCLEOTIDE SEQUENCE [LARGE SCALE GENOMIC DNA]</scope>
    <source>
        <strain evidence="4">SG_bin8</strain>
    </source>
</reference>
<dbReference type="PANTHER" id="PTHR33620:SF1">
    <property type="entry name" value="UREASE ACCESSORY PROTEIN F"/>
    <property type="match status" value="1"/>
</dbReference>
<protein>
    <recommendedName>
        <fullName evidence="3">Urease accessory protein UreF</fullName>
    </recommendedName>
</protein>
<proteinExistence type="inferred from homology"/>
<dbReference type="HAMAP" id="MF_01385">
    <property type="entry name" value="UreF"/>
    <property type="match status" value="1"/>
</dbReference>
<dbReference type="PIRSF" id="PIRSF009467">
    <property type="entry name" value="Ureas_acces_UreF"/>
    <property type="match status" value="1"/>
</dbReference>
<evidence type="ECO:0000313" key="4">
    <source>
        <dbReference type="EMBL" id="OQW52093.1"/>
    </source>
</evidence>
<dbReference type="AlphaFoldDB" id="A0A1W9HXC8"/>
<dbReference type="EMBL" id="LWDL01000016">
    <property type="protein sequence ID" value="OQW52093.1"/>
    <property type="molecule type" value="Genomic_DNA"/>
</dbReference>
<evidence type="ECO:0000256" key="1">
    <source>
        <dbReference type="ARBA" id="ARBA00022988"/>
    </source>
</evidence>
<organism evidence="4 5">
    <name type="scientific">Candidatus Raskinella chloraquaticus</name>
    <dbReference type="NCBI Taxonomy" id="1951219"/>
    <lineage>
        <taxon>Bacteria</taxon>
        <taxon>Pseudomonadati</taxon>
        <taxon>Pseudomonadota</taxon>
        <taxon>Alphaproteobacteria</taxon>
        <taxon>Hyphomicrobiales</taxon>
        <taxon>Phreatobacteraceae</taxon>
        <taxon>Candidatus Raskinella</taxon>
    </lineage>
</organism>